<dbReference type="Proteomes" id="UP001148838">
    <property type="component" value="Unassembled WGS sequence"/>
</dbReference>
<name>A0ABQ8RYC2_PERAM</name>
<comment type="caution">
    <text evidence="1">The sequence shown here is derived from an EMBL/GenBank/DDBJ whole genome shotgun (WGS) entry which is preliminary data.</text>
</comment>
<proteinExistence type="predicted"/>
<organism evidence="1 2">
    <name type="scientific">Periplaneta americana</name>
    <name type="common">American cockroach</name>
    <name type="synonym">Blatta americana</name>
    <dbReference type="NCBI Taxonomy" id="6978"/>
    <lineage>
        <taxon>Eukaryota</taxon>
        <taxon>Metazoa</taxon>
        <taxon>Ecdysozoa</taxon>
        <taxon>Arthropoda</taxon>
        <taxon>Hexapoda</taxon>
        <taxon>Insecta</taxon>
        <taxon>Pterygota</taxon>
        <taxon>Neoptera</taxon>
        <taxon>Polyneoptera</taxon>
        <taxon>Dictyoptera</taxon>
        <taxon>Blattodea</taxon>
        <taxon>Blattoidea</taxon>
        <taxon>Blattidae</taxon>
        <taxon>Blattinae</taxon>
        <taxon>Periplaneta</taxon>
    </lineage>
</organism>
<sequence>MSFLRIGARERFRAQESLSASQRKGKRQTKEVIISRSMSTFVSRKKSTLSRLRTSHNLRSIAQVDADDLRKSEVVSYQSIWHVPCRPSFVYLASTAAYKTNEPRSVHSNIATQ</sequence>
<protein>
    <submittedName>
        <fullName evidence="1">Uncharacterized protein</fullName>
    </submittedName>
</protein>
<reference evidence="1 2" key="1">
    <citation type="journal article" date="2022" name="Allergy">
        <title>Genome assembly and annotation of Periplaneta americana reveal a comprehensive cockroach allergen profile.</title>
        <authorList>
            <person name="Wang L."/>
            <person name="Xiong Q."/>
            <person name="Saelim N."/>
            <person name="Wang L."/>
            <person name="Nong W."/>
            <person name="Wan A.T."/>
            <person name="Shi M."/>
            <person name="Liu X."/>
            <person name="Cao Q."/>
            <person name="Hui J.H.L."/>
            <person name="Sookrung N."/>
            <person name="Leung T.F."/>
            <person name="Tungtrongchitr A."/>
            <person name="Tsui S.K.W."/>
        </authorList>
    </citation>
    <scope>NUCLEOTIDE SEQUENCE [LARGE SCALE GENOMIC DNA]</scope>
    <source>
        <strain evidence="1">PWHHKU_190912</strain>
    </source>
</reference>
<gene>
    <name evidence="1" type="ORF">ANN_26450</name>
</gene>
<accession>A0ABQ8RYC2</accession>
<keyword evidence="2" id="KW-1185">Reference proteome</keyword>
<evidence type="ECO:0000313" key="2">
    <source>
        <dbReference type="Proteomes" id="UP001148838"/>
    </source>
</evidence>
<dbReference type="EMBL" id="JAJSOF020000039">
    <property type="protein sequence ID" value="KAJ4426652.1"/>
    <property type="molecule type" value="Genomic_DNA"/>
</dbReference>
<evidence type="ECO:0000313" key="1">
    <source>
        <dbReference type="EMBL" id="KAJ4426652.1"/>
    </source>
</evidence>